<comment type="caution">
    <text evidence="2">The sequence shown here is derived from an EMBL/GenBank/DDBJ whole genome shotgun (WGS) entry which is preliminary data.</text>
</comment>
<name>A0A8H2VU69_9HELO</name>
<proteinExistence type="predicted"/>
<evidence type="ECO:0000313" key="2">
    <source>
        <dbReference type="EMBL" id="CAD6444279.1"/>
    </source>
</evidence>
<evidence type="ECO:0000256" key="1">
    <source>
        <dbReference type="SAM" id="MobiDB-lite"/>
    </source>
</evidence>
<gene>
    <name evidence="2" type="ORF">SCLTRI_LOCUS4070</name>
</gene>
<reference evidence="2" key="1">
    <citation type="submission" date="2020-10" db="EMBL/GenBank/DDBJ databases">
        <authorList>
            <person name="Kusch S."/>
        </authorList>
    </citation>
    <scope>NUCLEOTIDE SEQUENCE</scope>
    <source>
        <strain evidence="2">SwB9</strain>
    </source>
</reference>
<feature type="compositionally biased region" description="Polar residues" evidence="1">
    <location>
        <begin position="1"/>
        <end position="16"/>
    </location>
</feature>
<protein>
    <submittedName>
        <fullName evidence="2">40b8f0d1-0aaa-41be-b306-f436dd0e0178</fullName>
    </submittedName>
</protein>
<sequence length="122" mass="13823">MPRTSGLTESISSTTDYTDRKPKRTNSWETRNAIVYDVSAQKLSKTERKSIEADHTRIKIPKRSLSPLRKDNVRITMPLNSTAGSDILAEVKLSSLGLKVAFERYRGNIDEIWIKGIPQYAL</sequence>
<dbReference type="Proteomes" id="UP000624404">
    <property type="component" value="Unassembled WGS sequence"/>
</dbReference>
<organism evidence="2 3">
    <name type="scientific">Sclerotinia trifoliorum</name>
    <dbReference type="NCBI Taxonomy" id="28548"/>
    <lineage>
        <taxon>Eukaryota</taxon>
        <taxon>Fungi</taxon>
        <taxon>Dikarya</taxon>
        <taxon>Ascomycota</taxon>
        <taxon>Pezizomycotina</taxon>
        <taxon>Leotiomycetes</taxon>
        <taxon>Helotiales</taxon>
        <taxon>Sclerotiniaceae</taxon>
        <taxon>Sclerotinia</taxon>
    </lineage>
</organism>
<keyword evidence="3" id="KW-1185">Reference proteome</keyword>
<feature type="region of interest" description="Disordered" evidence="1">
    <location>
        <begin position="1"/>
        <end position="25"/>
    </location>
</feature>
<evidence type="ECO:0000313" key="3">
    <source>
        <dbReference type="Proteomes" id="UP000624404"/>
    </source>
</evidence>
<accession>A0A8H2VU69</accession>
<dbReference type="AlphaFoldDB" id="A0A8H2VU69"/>
<dbReference type="OrthoDB" id="3478170at2759"/>
<dbReference type="EMBL" id="CAJHIA010000011">
    <property type="protein sequence ID" value="CAD6444279.1"/>
    <property type="molecule type" value="Genomic_DNA"/>
</dbReference>